<keyword evidence="1" id="KW-0472">Membrane</keyword>
<feature type="transmembrane region" description="Helical" evidence="1">
    <location>
        <begin position="46"/>
        <end position="74"/>
    </location>
</feature>
<comment type="caution">
    <text evidence="2">The sequence shown here is derived from an EMBL/GenBank/DDBJ whole genome shotgun (WGS) entry which is preliminary data.</text>
</comment>
<evidence type="ECO:0000313" key="2">
    <source>
        <dbReference type="EMBL" id="OXA64870.1"/>
    </source>
</evidence>
<evidence type="ECO:0000256" key="1">
    <source>
        <dbReference type="SAM" id="Phobius"/>
    </source>
</evidence>
<name>A0A226F6B2_FOLCA</name>
<evidence type="ECO:0000313" key="3">
    <source>
        <dbReference type="Proteomes" id="UP000198287"/>
    </source>
</evidence>
<keyword evidence="1" id="KW-0812">Transmembrane</keyword>
<sequence>MWHRQALELLKQRVISLQRSSLWVLYFLDWDSKKNRAIPLKQGIHYLLYQLSTWCLIFFGPQIFVLNIFLLVFTEKEVVDPVDACIAVISIFLMALCIPVFQFFAKPSGPRQFVRVDDAMLFLE</sequence>
<dbReference type="AlphaFoldDB" id="A0A226F6B2"/>
<protein>
    <submittedName>
        <fullName evidence="2">Uncharacterized protein</fullName>
    </submittedName>
</protein>
<proteinExistence type="predicted"/>
<feature type="transmembrane region" description="Helical" evidence="1">
    <location>
        <begin position="86"/>
        <end position="105"/>
    </location>
</feature>
<gene>
    <name evidence="2" type="ORF">Fcan01_00253</name>
</gene>
<accession>A0A226F6B2</accession>
<organism evidence="2 3">
    <name type="scientific">Folsomia candida</name>
    <name type="common">Springtail</name>
    <dbReference type="NCBI Taxonomy" id="158441"/>
    <lineage>
        <taxon>Eukaryota</taxon>
        <taxon>Metazoa</taxon>
        <taxon>Ecdysozoa</taxon>
        <taxon>Arthropoda</taxon>
        <taxon>Hexapoda</taxon>
        <taxon>Collembola</taxon>
        <taxon>Entomobryomorpha</taxon>
        <taxon>Isotomoidea</taxon>
        <taxon>Isotomidae</taxon>
        <taxon>Proisotominae</taxon>
        <taxon>Folsomia</taxon>
    </lineage>
</organism>
<keyword evidence="1" id="KW-1133">Transmembrane helix</keyword>
<dbReference type="EMBL" id="LNIX01000001">
    <property type="protein sequence ID" value="OXA64870.1"/>
    <property type="molecule type" value="Genomic_DNA"/>
</dbReference>
<dbReference type="Proteomes" id="UP000198287">
    <property type="component" value="Unassembled WGS sequence"/>
</dbReference>
<reference evidence="2 3" key="1">
    <citation type="submission" date="2015-12" db="EMBL/GenBank/DDBJ databases">
        <title>The genome of Folsomia candida.</title>
        <authorList>
            <person name="Faddeeva A."/>
            <person name="Derks M.F."/>
            <person name="Anvar Y."/>
            <person name="Smit S."/>
            <person name="Van Straalen N."/>
            <person name="Roelofs D."/>
        </authorList>
    </citation>
    <scope>NUCLEOTIDE SEQUENCE [LARGE SCALE GENOMIC DNA]</scope>
    <source>
        <strain evidence="2 3">VU population</strain>
        <tissue evidence="2">Whole body</tissue>
    </source>
</reference>
<keyword evidence="3" id="KW-1185">Reference proteome</keyword>